<dbReference type="PANTHER" id="PTHR28153">
    <property type="entry name" value="PROTEIN, PUTATIVE-RELATED"/>
    <property type="match status" value="1"/>
</dbReference>
<sequence length="764" mass="84637">MEHSEPPPVIALFQVVFDQKVGYTTAWKRSLPGVDLDGVEYKCLPSGLHSVESDLVYFTHGPHYAGISAFAQEEADTQHRNAKFCAVGALVQLSYGTLGRSWLHVAELSRLAKQLAGNKEDAGILESYWERHEEQGEVQSPKSQHDLPGGPKRKRGSESHHGFMLDAGGVQDHPALYIVGISDIPLLSSRDGQAGWIATTTDDILGEKDQLWDVLVELGKGEHGSQRRRPRIRTSNGKMIKASQRDLRRYRQLRGELRRMQFIRQQHQDSVDEDRLNDQDDDRHALRRSSTMLKDPPTEDEMRNGEDEAVEPVSWTAMAYDSFMWWASAGEEDTFGKEQDDADRQLLTDLPDIQSAMQEAAFSSHSAVEEDQLHGAKEVATVLTAYFHRITTLVIQTLADIITDADDGTEEGIEQDVVTISAEEVNRMGLDVWSERDMEFVQEMTRLYFGREAEIEGAQDIGDLSSKVALVTGGNAGIGKATVEALAVHKPACIYICARNLPTAQTLVDKLQKSCPDTKLQILELDLASLESVKKCASDFIAKSDRLDLLFLNAGVGTMVPKVTNEGYEVCFGVNHMGHALLTQLLLPKMLQTKEHDHSADLRIVATSSVGAYRFAPKAGIDVSQMTNAKAFGDGLMARYGHSKLANVLFTRKLAELYPSITTTSVHPGTVKSEIFERARQEGSTMMYWLTYPVVALTGVTVEEGAKTQLWAGTAPGVKTGGYYEPVGKPVEKPVFNDSKQVEALWKYTEHELSRHGAPGWPNL</sequence>
<accession>A0A4U0TXB7</accession>
<name>A0A4U0TXB7_9PEZI</name>
<dbReference type="PRINTS" id="PR00081">
    <property type="entry name" value="GDHRDH"/>
</dbReference>
<dbReference type="InterPro" id="IPR002347">
    <property type="entry name" value="SDR_fam"/>
</dbReference>
<feature type="region of interest" description="Disordered" evidence="1">
    <location>
        <begin position="264"/>
        <end position="308"/>
    </location>
</feature>
<evidence type="ECO:0000313" key="4">
    <source>
        <dbReference type="Proteomes" id="UP000308549"/>
    </source>
</evidence>
<dbReference type="Proteomes" id="UP000308549">
    <property type="component" value="Unassembled WGS sequence"/>
</dbReference>
<dbReference type="InterPro" id="IPR036291">
    <property type="entry name" value="NAD(P)-bd_dom_sf"/>
</dbReference>
<feature type="region of interest" description="Disordered" evidence="1">
    <location>
        <begin position="132"/>
        <end position="163"/>
    </location>
</feature>
<evidence type="ECO:0000313" key="3">
    <source>
        <dbReference type="EMBL" id="TKA26626.1"/>
    </source>
</evidence>
<dbReference type="AlphaFoldDB" id="A0A4U0TXB7"/>
<dbReference type="InterPro" id="IPR018626">
    <property type="entry name" value="LCHN/Anr2"/>
</dbReference>
<dbReference type="InterPro" id="IPR053056">
    <property type="entry name" value="Lipid_Metab_Assoc_Protein"/>
</dbReference>
<dbReference type="OrthoDB" id="2152680at2759"/>
<keyword evidence="4" id="KW-1185">Reference proteome</keyword>
<organism evidence="3 4">
    <name type="scientific">Salinomyces thailandicus</name>
    <dbReference type="NCBI Taxonomy" id="706561"/>
    <lineage>
        <taxon>Eukaryota</taxon>
        <taxon>Fungi</taxon>
        <taxon>Dikarya</taxon>
        <taxon>Ascomycota</taxon>
        <taxon>Pezizomycotina</taxon>
        <taxon>Dothideomycetes</taxon>
        <taxon>Dothideomycetidae</taxon>
        <taxon>Mycosphaerellales</taxon>
        <taxon>Teratosphaeriaceae</taxon>
        <taxon>Salinomyces</taxon>
    </lineage>
</organism>
<feature type="domain" description="DUF4484" evidence="2">
    <location>
        <begin position="310"/>
        <end position="458"/>
    </location>
</feature>
<protein>
    <recommendedName>
        <fullName evidence="2">DUF4484 domain-containing protein</fullName>
    </recommendedName>
</protein>
<evidence type="ECO:0000256" key="1">
    <source>
        <dbReference type="SAM" id="MobiDB-lite"/>
    </source>
</evidence>
<dbReference type="Pfam" id="PF09804">
    <property type="entry name" value="DENND11"/>
    <property type="match status" value="2"/>
</dbReference>
<comment type="caution">
    <text evidence="3">The sequence shown here is derived from an EMBL/GenBank/DDBJ whole genome shotgun (WGS) entry which is preliminary data.</text>
</comment>
<feature type="compositionally biased region" description="Basic and acidic residues" evidence="1">
    <location>
        <begin position="266"/>
        <end position="284"/>
    </location>
</feature>
<dbReference type="InterPro" id="IPR028115">
    <property type="entry name" value="DUF4484"/>
</dbReference>
<dbReference type="SUPFAM" id="SSF51735">
    <property type="entry name" value="NAD(P)-binding Rossmann-fold domains"/>
    <property type="match status" value="1"/>
</dbReference>
<reference evidence="3 4" key="1">
    <citation type="submission" date="2017-03" db="EMBL/GenBank/DDBJ databases">
        <title>Genomes of endolithic fungi from Antarctica.</title>
        <authorList>
            <person name="Coleine C."/>
            <person name="Masonjones S."/>
            <person name="Stajich J.E."/>
        </authorList>
    </citation>
    <scope>NUCLEOTIDE SEQUENCE [LARGE SCALE GENOMIC DNA]</scope>
    <source>
        <strain evidence="3 4">CCFEE 6315</strain>
    </source>
</reference>
<gene>
    <name evidence="3" type="ORF">B0A50_04734</name>
</gene>
<feature type="compositionally biased region" description="Basic and acidic residues" evidence="1">
    <location>
        <begin position="296"/>
        <end position="306"/>
    </location>
</feature>
<proteinExistence type="predicted"/>
<dbReference type="Pfam" id="PF00106">
    <property type="entry name" value="adh_short"/>
    <property type="match status" value="1"/>
</dbReference>
<dbReference type="Pfam" id="PF14831">
    <property type="entry name" value="DUF4484"/>
    <property type="match status" value="1"/>
</dbReference>
<dbReference type="Gene3D" id="3.40.50.720">
    <property type="entry name" value="NAD(P)-binding Rossmann-like Domain"/>
    <property type="match status" value="1"/>
</dbReference>
<dbReference type="GO" id="GO:0005811">
    <property type="term" value="C:lipid droplet"/>
    <property type="evidence" value="ECO:0007669"/>
    <property type="project" value="TreeGrafter"/>
</dbReference>
<evidence type="ECO:0000259" key="2">
    <source>
        <dbReference type="Pfam" id="PF14831"/>
    </source>
</evidence>
<dbReference type="PANTHER" id="PTHR28153:SF1">
    <property type="entry name" value="DUF4484 DOMAIN-CONTAINING PROTEIN"/>
    <property type="match status" value="1"/>
</dbReference>
<dbReference type="EMBL" id="NAJL01000027">
    <property type="protein sequence ID" value="TKA26626.1"/>
    <property type="molecule type" value="Genomic_DNA"/>
</dbReference>